<dbReference type="PANTHER" id="PTHR21231:SF8">
    <property type="entry name" value="GPN-LOOP GTPASE 1"/>
    <property type="match status" value="1"/>
</dbReference>
<comment type="caution">
    <text evidence="7">The sequence shown here is derived from an EMBL/GenBank/DDBJ whole genome shotgun (WGS) entry which is preliminary data.</text>
</comment>
<proteinExistence type="inferred from homology"/>
<comment type="subcellular location">
    <subcellularLocation>
        <location evidence="5">Cytoplasm</location>
    </subcellularLocation>
    <subcellularLocation>
        <location evidence="5">Nucleus</location>
    </subcellularLocation>
</comment>
<feature type="compositionally biased region" description="Basic and acidic residues" evidence="6">
    <location>
        <begin position="77"/>
        <end position="101"/>
    </location>
</feature>
<organism evidence="7 8">
    <name type="scientific">Actinidia chinensis var. chinensis</name>
    <name type="common">Chinese soft-hair kiwi</name>
    <dbReference type="NCBI Taxonomy" id="1590841"/>
    <lineage>
        <taxon>Eukaryota</taxon>
        <taxon>Viridiplantae</taxon>
        <taxon>Streptophyta</taxon>
        <taxon>Embryophyta</taxon>
        <taxon>Tracheophyta</taxon>
        <taxon>Spermatophyta</taxon>
        <taxon>Magnoliopsida</taxon>
        <taxon>eudicotyledons</taxon>
        <taxon>Gunneridae</taxon>
        <taxon>Pentapetalae</taxon>
        <taxon>asterids</taxon>
        <taxon>Ericales</taxon>
        <taxon>Actinidiaceae</taxon>
        <taxon>Actinidia</taxon>
    </lineage>
</organism>
<dbReference type="GO" id="GO:0003924">
    <property type="term" value="F:GTPase activity"/>
    <property type="evidence" value="ECO:0007669"/>
    <property type="project" value="TreeGrafter"/>
</dbReference>
<evidence type="ECO:0000256" key="4">
    <source>
        <dbReference type="ARBA" id="ARBA00023134"/>
    </source>
</evidence>
<dbReference type="Gramene" id="PSR85072">
    <property type="protein sequence ID" value="PSR85072"/>
    <property type="gene ID" value="CEY00_Acc33055"/>
</dbReference>
<feature type="region of interest" description="Disordered" evidence="6">
    <location>
        <begin position="77"/>
        <end position="160"/>
    </location>
</feature>
<dbReference type="EMBL" id="NKQK01000029">
    <property type="protein sequence ID" value="PSR85072.1"/>
    <property type="molecule type" value="Genomic_DNA"/>
</dbReference>
<evidence type="ECO:0000256" key="2">
    <source>
        <dbReference type="ARBA" id="ARBA00022741"/>
    </source>
</evidence>
<keyword evidence="5" id="KW-0963">Cytoplasm</keyword>
<comment type="function">
    <text evidence="5">Small GTPase required for proper nuclear import of RNA polymerase II (RNAPII). May act at an RNAP assembly step prior to nuclear import.</text>
</comment>
<evidence type="ECO:0000256" key="5">
    <source>
        <dbReference type="RuleBase" id="RU365059"/>
    </source>
</evidence>
<gene>
    <name evidence="7" type="ORF">CEY00_Acc33055</name>
</gene>
<reference evidence="8" key="2">
    <citation type="journal article" date="2018" name="BMC Genomics">
        <title>A manually annotated Actinidia chinensis var. chinensis (kiwifruit) genome highlights the challenges associated with draft genomes and gene prediction in plants.</title>
        <authorList>
            <person name="Pilkington S.M."/>
            <person name="Crowhurst R."/>
            <person name="Hilario E."/>
            <person name="Nardozza S."/>
            <person name="Fraser L."/>
            <person name="Peng Y."/>
            <person name="Gunaseelan K."/>
            <person name="Simpson R."/>
            <person name="Tahir J."/>
            <person name="Deroles S.C."/>
            <person name="Templeton K."/>
            <person name="Luo Z."/>
            <person name="Davy M."/>
            <person name="Cheng C."/>
            <person name="McNeilage M."/>
            <person name="Scaglione D."/>
            <person name="Liu Y."/>
            <person name="Zhang Q."/>
            <person name="Datson P."/>
            <person name="De Silva N."/>
            <person name="Gardiner S.E."/>
            <person name="Bassett H."/>
            <person name="Chagne D."/>
            <person name="McCallum J."/>
            <person name="Dzierzon H."/>
            <person name="Deng C."/>
            <person name="Wang Y.Y."/>
            <person name="Barron L."/>
            <person name="Manako K."/>
            <person name="Bowen J."/>
            <person name="Foster T.M."/>
            <person name="Erridge Z.A."/>
            <person name="Tiffin H."/>
            <person name="Waite C.N."/>
            <person name="Davies K.M."/>
            <person name="Grierson E.P."/>
            <person name="Laing W.A."/>
            <person name="Kirk R."/>
            <person name="Chen X."/>
            <person name="Wood M."/>
            <person name="Montefiori M."/>
            <person name="Brummell D.A."/>
            <person name="Schwinn K.E."/>
            <person name="Catanach A."/>
            <person name="Fullerton C."/>
            <person name="Li D."/>
            <person name="Meiyalaghan S."/>
            <person name="Nieuwenhuizen N."/>
            <person name="Read N."/>
            <person name="Prakash R."/>
            <person name="Hunter D."/>
            <person name="Zhang H."/>
            <person name="McKenzie M."/>
            <person name="Knabel M."/>
            <person name="Harris A."/>
            <person name="Allan A.C."/>
            <person name="Gleave A."/>
            <person name="Chen A."/>
            <person name="Janssen B.J."/>
            <person name="Plunkett B."/>
            <person name="Ampomah-Dwamena C."/>
            <person name="Voogd C."/>
            <person name="Leif D."/>
            <person name="Lafferty D."/>
            <person name="Souleyre E.J.F."/>
            <person name="Varkonyi-Gasic E."/>
            <person name="Gambi F."/>
            <person name="Hanley J."/>
            <person name="Yao J.L."/>
            <person name="Cheung J."/>
            <person name="David K.M."/>
            <person name="Warren B."/>
            <person name="Marsh K."/>
            <person name="Snowden K.C."/>
            <person name="Lin-Wang K."/>
            <person name="Brian L."/>
            <person name="Martinez-Sanchez M."/>
            <person name="Wang M."/>
            <person name="Ileperuma N."/>
            <person name="Macnee N."/>
            <person name="Campin R."/>
            <person name="McAtee P."/>
            <person name="Drummond R.S.M."/>
            <person name="Espley R.V."/>
            <person name="Ireland H.S."/>
            <person name="Wu R."/>
            <person name="Atkinson R.G."/>
            <person name="Karunairetnam S."/>
            <person name="Bulley S."/>
            <person name="Chunkath S."/>
            <person name="Hanley Z."/>
            <person name="Storey R."/>
            <person name="Thrimawithana A.H."/>
            <person name="Thomson S."/>
            <person name="David C."/>
            <person name="Testolin R."/>
            <person name="Huang H."/>
            <person name="Hellens R.P."/>
            <person name="Schaffer R.J."/>
        </authorList>
    </citation>
    <scope>NUCLEOTIDE SEQUENCE [LARGE SCALE GENOMIC DNA]</scope>
    <source>
        <strain evidence="8">cv. Red5</strain>
    </source>
</reference>
<keyword evidence="4 5" id="KW-0342">GTP-binding</keyword>
<comment type="similarity">
    <text evidence="1 5">Belongs to the GPN-loop GTPase family.</text>
</comment>
<keyword evidence="2 5" id="KW-0547">Nucleotide-binding</keyword>
<dbReference type="InterPro" id="IPR027417">
    <property type="entry name" value="P-loop_NTPase"/>
</dbReference>
<dbReference type="OrthoDB" id="1719880at2759"/>
<dbReference type="Gene3D" id="3.40.50.300">
    <property type="entry name" value="P-loop containing nucleotide triphosphate hydrolases"/>
    <property type="match status" value="1"/>
</dbReference>
<accession>A0A2R6P462</accession>
<dbReference type="GO" id="GO:0005737">
    <property type="term" value="C:cytoplasm"/>
    <property type="evidence" value="ECO:0007669"/>
    <property type="project" value="UniProtKB-SubCell"/>
</dbReference>
<dbReference type="AlphaFoldDB" id="A0A2R6P462"/>
<evidence type="ECO:0000256" key="3">
    <source>
        <dbReference type="ARBA" id="ARBA00022801"/>
    </source>
</evidence>
<protein>
    <recommendedName>
        <fullName evidence="5">GPN-loop GTPase</fullName>
        <ecNumber evidence="5">3.6.5.-</ecNumber>
    </recommendedName>
</protein>
<dbReference type="STRING" id="1590841.A0A2R6P462"/>
<dbReference type="PANTHER" id="PTHR21231">
    <property type="entry name" value="XPA-BINDING PROTEIN 1-RELATED"/>
    <property type="match status" value="1"/>
</dbReference>
<dbReference type="OMA" id="RSNMLYA"/>
<name>A0A2R6P462_ACTCC</name>
<feature type="compositionally biased region" description="Acidic residues" evidence="6">
    <location>
        <begin position="123"/>
        <end position="153"/>
    </location>
</feature>
<dbReference type="GO" id="GO:0005634">
    <property type="term" value="C:nucleus"/>
    <property type="evidence" value="ECO:0007669"/>
    <property type="project" value="UniProtKB-SubCell"/>
</dbReference>
<evidence type="ECO:0000313" key="8">
    <source>
        <dbReference type="Proteomes" id="UP000241394"/>
    </source>
</evidence>
<evidence type="ECO:0000313" key="7">
    <source>
        <dbReference type="EMBL" id="PSR85072.1"/>
    </source>
</evidence>
<evidence type="ECO:0000256" key="1">
    <source>
        <dbReference type="ARBA" id="ARBA00005290"/>
    </source>
</evidence>
<reference evidence="7 8" key="1">
    <citation type="submission" date="2017-07" db="EMBL/GenBank/DDBJ databases">
        <title>An improved, manually edited Actinidia chinensis var. chinensis (kiwifruit) genome highlights the challenges associated with draft genomes and gene prediction in plants.</title>
        <authorList>
            <person name="Pilkington S."/>
            <person name="Crowhurst R."/>
            <person name="Hilario E."/>
            <person name="Nardozza S."/>
            <person name="Fraser L."/>
            <person name="Peng Y."/>
            <person name="Gunaseelan K."/>
            <person name="Simpson R."/>
            <person name="Tahir J."/>
            <person name="Deroles S."/>
            <person name="Templeton K."/>
            <person name="Luo Z."/>
            <person name="Davy M."/>
            <person name="Cheng C."/>
            <person name="Mcneilage M."/>
            <person name="Scaglione D."/>
            <person name="Liu Y."/>
            <person name="Zhang Q."/>
            <person name="Datson P."/>
            <person name="De Silva N."/>
            <person name="Gardiner S."/>
            <person name="Bassett H."/>
            <person name="Chagne D."/>
            <person name="Mccallum J."/>
            <person name="Dzierzon H."/>
            <person name="Deng C."/>
            <person name="Wang Y.-Y."/>
            <person name="Barron N."/>
            <person name="Manako K."/>
            <person name="Bowen J."/>
            <person name="Foster T."/>
            <person name="Erridge Z."/>
            <person name="Tiffin H."/>
            <person name="Waite C."/>
            <person name="Davies K."/>
            <person name="Grierson E."/>
            <person name="Laing W."/>
            <person name="Kirk R."/>
            <person name="Chen X."/>
            <person name="Wood M."/>
            <person name="Montefiori M."/>
            <person name="Brummell D."/>
            <person name="Schwinn K."/>
            <person name="Catanach A."/>
            <person name="Fullerton C."/>
            <person name="Li D."/>
            <person name="Meiyalaghan S."/>
            <person name="Nieuwenhuizen N."/>
            <person name="Read N."/>
            <person name="Prakash R."/>
            <person name="Hunter D."/>
            <person name="Zhang H."/>
            <person name="Mckenzie M."/>
            <person name="Knabel M."/>
            <person name="Harris A."/>
            <person name="Allan A."/>
            <person name="Chen A."/>
            <person name="Janssen B."/>
            <person name="Plunkett B."/>
            <person name="Dwamena C."/>
            <person name="Voogd C."/>
            <person name="Leif D."/>
            <person name="Lafferty D."/>
            <person name="Souleyre E."/>
            <person name="Varkonyi-Gasic E."/>
            <person name="Gambi F."/>
            <person name="Hanley J."/>
            <person name="Yao J.-L."/>
            <person name="Cheung J."/>
            <person name="David K."/>
            <person name="Warren B."/>
            <person name="Marsh K."/>
            <person name="Snowden K."/>
            <person name="Lin-Wang K."/>
            <person name="Brian L."/>
            <person name="Martinez-Sanchez M."/>
            <person name="Wang M."/>
            <person name="Ileperuma N."/>
            <person name="Macnee N."/>
            <person name="Campin R."/>
            <person name="Mcatee P."/>
            <person name="Drummond R."/>
            <person name="Espley R."/>
            <person name="Ireland H."/>
            <person name="Wu R."/>
            <person name="Atkinson R."/>
            <person name="Karunairetnam S."/>
            <person name="Bulley S."/>
            <person name="Chunkath S."/>
            <person name="Hanley Z."/>
            <person name="Storey R."/>
            <person name="Thrimawithana A."/>
            <person name="Thomson S."/>
            <person name="David C."/>
            <person name="Testolin R."/>
        </authorList>
    </citation>
    <scope>NUCLEOTIDE SEQUENCE [LARGE SCALE GENOMIC DNA]</scope>
    <source>
        <strain evidence="8">cv. Red5</strain>
        <tissue evidence="7">Young leaf</tissue>
    </source>
</reference>
<sequence length="160" mass="18519">MEDFEVFHAALDSDHSYTSTLTRSLSLALEEFYKNLRSVGVSAVSGAGMDSFFKAIEASAEEYMETYKADLDKRRVEKQRLEEEQRRENMEKLRKDMEQSRGETVVLSTGLKDKDNGAKTMMDEEEVEEEEEEEDDYENFSEDEDAIDEDEDEGIGRFSF</sequence>
<dbReference type="Proteomes" id="UP000241394">
    <property type="component" value="Chromosome LG29"/>
</dbReference>
<keyword evidence="3 5" id="KW-0378">Hydrolase</keyword>
<dbReference type="GO" id="GO:0005525">
    <property type="term" value="F:GTP binding"/>
    <property type="evidence" value="ECO:0007669"/>
    <property type="project" value="UniProtKB-KW"/>
</dbReference>
<keyword evidence="8" id="KW-1185">Reference proteome</keyword>
<evidence type="ECO:0000256" key="6">
    <source>
        <dbReference type="SAM" id="MobiDB-lite"/>
    </source>
</evidence>
<dbReference type="Pfam" id="PF03029">
    <property type="entry name" value="ATP_bind_1"/>
    <property type="match status" value="1"/>
</dbReference>
<dbReference type="EC" id="3.6.5.-" evidence="5"/>
<dbReference type="InterPro" id="IPR004130">
    <property type="entry name" value="Gpn"/>
</dbReference>
<dbReference type="InParanoid" id="A0A2R6P462"/>
<comment type="subunit">
    <text evidence="5">Binds to RNA polymerase II.</text>
</comment>